<dbReference type="PANTHER" id="PTHR43611">
    <property type="entry name" value="ALPHA-D-GLUCOSE 1-PHOSPHATE PHOSPHATASE"/>
    <property type="match status" value="1"/>
</dbReference>
<dbReference type="InterPro" id="IPR036412">
    <property type="entry name" value="HAD-like_sf"/>
</dbReference>
<dbReference type="GO" id="GO:0016787">
    <property type="term" value="F:hydrolase activity"/>
    <property type="evidence" value="ECO:0007669"/>
    <property type="project" value="UniProtKB-KW"/>
</dbReference>
<proteinExistence type="predicted"/>
<gene>
    <name evidence="1" type="ORF">GQ466_06015</name>
</gene>
<dbReference type="SFLD" id="SFLDS00003">
    <property type="entry name" value="Haloacid_Dehalogenase"/>
    <property type="match status" value="1"/>
</dbReference>
<dbReference type="Proteomes" id="UP000431901">
    <property type="component" value="Unassembled WGS sequence"/>
</dbReference>
<dbReference type="InterPro" id="IPR023214">
    <property type="entry name" value="HAD_sf"/>
</dbReference>
<accession>A0A6I4W2D7</accession>
<dbReference type="InterPro" id="IPR006439">
    <property type="entry name" value="HAD-SF_hydro_IA"/>
</dbReference>
<dbReference type="NCBIfam" id="TIGR01509">
    <property type="entry name" value="HAD-SF-IA-v3"/>
    <property type="match status" value="1"/>
</dbReference>
<organism evidence="1 2">
    <name type="scientific">Actinomadura rayongensis</name>
    <dbReference type="NCBI Taxonomy" id="1429076"/>
    <lineage>
        <taxon>Bacteria</taxon>
        <taxon>Bacillati</taxon>
        <taxon>Actinomycetota</taxon>
        <taxon>Actinomycetes</taxon>
        <taxon>Streptosporangiales</taxon>
        <taxon>Thermomonosporaceae</taxon>
        <taxon>Actinomadura</taxon>
    </lineage>
</organism>
<name>A0A6I4W2D7_9ACTN</name>
<dbReference type="OrthoDB" id="9797415at2"/>
<sequence>MPDVIVFDLYGVIARTQSDAAVRAIEDLAGVRGARFWDAYWTCRPDYDAGQESAAYWATVADRLGVAFADVSALIEADLASWTRVDDRMVELVADLAEKGRTLGLLSNIIADLVPRFEALHGDWLGHFAERVYSCRIGVAKPDPRAYAITARRLGADPADVLFFDDSPANVEGARRAGMRAEVFASPEQVRALVGA</sequence>
<dbReference type="SFLD" id="SFLDG01129">
    <property type="entry name" value="C1.5:_HAD__Beta-PGM__Phosphata"/>
    <property type="match status" value="1"/>
</dbReference>
<dbReference type="Gene3D" id="3.40.50.1000">
    <property type="entry name" value="HAD superfamily/HAD-like"/>
    <property type="match status" value="1"/>
</dbReference>
<dbReference type="AlphaFoldDB" id="A0A6I4W2D7"/>
<dbReference type="CDD" id="cd02603">
    <property type="entry name" value="HAD_sEH-N_like"/>
    <property type="match status" value="1"/>
</dbReference>
<dbReference type="Pfam" id="PF00702">
    <property type="entry name" value="Hydrolase"/>
    <property type="match status" value="1"/>
</dbReference>
<evidence type="ECO:0000313" key="2">
    <source>
        <dbReference type="Proteomes" id="UP000431901"/>
    </source>
</evidence>
<comment type="caution">
    <text evidence="1">The sequence shown here is derived from an EMBL/GenBank/DDBJ whole genome shotgun (WGS) entry which is preliminary data.</text>
</comment>
<keyword evidence="1" id="KW-0378">Hydrolase</keyword>
<protein>
    <submittedName>
        <fullName evidence="1">HAD-IA family hydrolase</fullName>
    </submittedName>
</protein>
<evidence type="ECO:0000313" key="1">
    <source>
        <dbReference type="EMBL" id="MXQ63581.1"/>
    </source>
</evidence>
<dbReference type="EMBL" id="WUTW01000001">
    <property type="protein sequence ID" value="MXQ63581.1"/>
    <property type="molecule type" value="Genomic_DNA"/>
</dbReference>
<keyword evidence="2" id="KW-1185">Reference proteome</keyword>
<dbReference type="RefSeq" id="WP_161101722.1">
    <property type="nucleotide sequence ID" value="NZ_JBHLYI010000012.1"/>
</dbReference>
<dbReference type="PANTHER" id="PTHR43611:SF3">
    <property type="entry name" value="FLAVIN MONONUCLEOTIDE HYDROLASE 1, CHLOROPLATIC"/>
    <property type="match status" value="1"/>
</dbReference>
<reference evidence="1 2" key="1">
    <citation type="submission" date="2019-12" db="EMBL/GenBank/DDBJ databases">
        <title>Nocardia macrotermitis sp. nov. and Nocardia aurantia sp. nov., isolated from the gut of the fungus growing-termite Macrotermes natalensis.</title>
        <authorList>
            <person name="Christine B."/>
            <person name="Rene B."/>
        </authorList>
    </citation>
    <scope>NUCLEOTIDE SEQUENCE [LARGE SCALE GENOMIC DNA]</scope>
    <source>
        <strain evidence="1 2">DSM 102126</strain>
    </source>
</reference>
<dbReference type="SUPFAM" id="SSF56784">
    <property type="entry name" value="HAD-like"/>
    <property type="match status" value="1"/>
</dbReference>